<evidence type="ECO:0000313" key="3">
    <source>
        <dbReference type="Proteomes" id="UP000827892"/>
    </source>
</evidence>
<dbReference type="Proteomes" id="UP000827892">
    <property type="component" value="Chromosome X"/>
</dbReference>
<dbReference type="EMBL" id="CP090896">
    <property type="protein sequence ID" value="ULT80868.1"/>
    <property type="molecule type" value="Genomic_DNA"/>
</dbReference>
<evidence type="ECO:0000256" key="1">
    <source>
        <dbReference type="SAM" id="MobiDB-lite"/>
    </source>
</evidence>
<name>A0AAE8ZQS6_CAEBR</name>
<dbReference type="AlphaFoldDB" id="A0AAE8ZQS6"/>
<accession>A0AAE8ZQS6</accession>
<evidence type="ECO:0000313" key="2">
    <source>
        <dbReference type="EMBL" id="ULT80868.1"/>
    </source>
</evidence>
<proteinExistence type="predicted"/>
<sequence length="72" mass="8346">MDPRFGQSTYEKATKERPPGSLATWIWDRFSQRDQKADPMEQMDQDVHVLHGPGPATLQLRNRNLPDPIEED</sequence>
<protein>
    <submittedName>
        <fullName evidence="2">Uncharacterized protein</fullName>
    </submittedName>
</protein>
<gene>
    <name evidence="2" type="ORF">L3Y34_011032</name>
</gene>
<organism evidence="2 3">
    <name type="scientific">Caenorhabditis briggsae</name>
    <dbReference type="NCBI Taxonomy" id="6238"/>
    <lineage>
        <taxon>Eukaryota</taxon>
        <taxon>Metazoa</taxon>
        <taxon>Ecdysozoa</taxon>
        <taxon>Nematoda</taxon>
        <taxon>Chromadorea</taxon>
        <taxon>Rhabditida</taxon>
        <taxon>Rhabditina</taxon>
        <taxon>Rhabditomorpha</taxon>
        <taxon>Rhabditoidea</taxon>
        <taxon>Rhabditidae</taxon>
        <taxon>Peloderinae</taxon>
        <taxon>Caenorhabditis</taxon>
    </lineage>
</organism>
<feature type="region of interest" description="Disordered" evidence="1">
    <location>
        <begin position="51"/>
        <end position="72"/>
    </location>
</feature>
<reference evidence="2 3" key="1">
    <citation type="submission" date="2022-05" db="EMBL/GenBank/DDBJ databases">
        <title>Chromosome-level reference genomes for two strains of Caenorhabditis briggsae: an improved platform for comparative genomics.</title>
        <authorList>
            <person name="Stevens L."/>
            <person name="Andersen E.C."/>
        </authorList>
    </citation>
    <scope>NUCLEOTIDE SEQUENCE [LARGE SCALE GENOMIC DNA]</scope>
    <source>
        <strain evidence="2">QX1410_ONT</strain>
        <tissue evidence="2">Whole-organism</tissue>
    </source>
</reference>